<dbReference type="InterPro" id="IPR045175">
    <property type="entry name" value="M28_fam"/>
</dbReference>
<reference evidence="2" key="1">
    <citation type="journal article" date="2020" name="mSystems">
        <title>Genome- and Community-Level Interaction Insights into Carbon Utilization and Element Cycling Functions of Hydrothermarchaeota in Hydrothermal Sediment.</title>
        <authorList>
            <person name="Zhou Z."/>
            <person name="Liu Y."/>
            <person name="Xu W."/>
            <person name="Pan J."/>
            <person name="Luo Z.H."/>
            <person name="Li M."/>
        </authorList>
    </citation>
    <scope>NUCLEOTIDE SEQUENCE [LARGE SCALE GENOMIC DNA]</scope>
    <source>
        <strain evidence="2">HyVt-501</strain>
    </source>
</reference>
<sequence>MENLAETLRRRIERISVERNVLRAYEALKDVENFIKSSLRNMGYEVGVQPYETEGKEVANVWAELEGVGDEVFIVGAHYDSVVHSPGANDNGTGVSCLLLLAERLRRSRFRRRVRFVFFVNEEPPYFQTSQMGSYLYARSLKGEKVVGMLSLETIGYYTDRPNSQDYPLNFLFRMKYPSTGNFLAFVGNPSSAKLLNRSISLFRETVSFPAEGGAYPECIPGVGWSDQWSFWRVGIPAVMLTDTAPFRYPYYHSSEDTPDKINYPALAEVYRGIEGVVRGLAQDTESYR</sequence>
<dbReference type="AlphaFoldDB" id="A0A7C5QL35"/>
<name>A0A7C5QL35_AQUAO</name>
<dbReference type="Proteomes" id="UP000885792">
    <property type="component" value="Unassembled WGS sequence"/>
</dbReference>
<feature type="domain" description="Peptidase M28" evidence="1">
    <location>
        <begin position="60"/>
        <end position="274"/>
    </location>
</feature>
<organism evidence="2">
    <name type="scientific">Aquifex aeolicus</name>
    <dbReference type="NCBI Taxonomy" id="63363"/>
    <lineage>
        <taxon>Bacteria</taxon>
        <taxon>Pseudomonadati</taxon>
        <taxon>Aquificota</taxon>
        <taxon>Aquificia</taxon>
        <taxon>Aquificales</taxon>
        <taxon>Aquificaceae</taxon>
        <taxon>Aquifex</taxon>
    </lineage>
</organism>
<evidence type="ECO:0000259" key="1">
    <source>
        <dbReference type="Pfam" id="PF04389"/>
    </source>
</evidence>
<evidence type="ECO:0000313" key="2">
    <source>
        <dbReference type="EMBL" id="HHJ64060.1"/>
    </source>
</evidence>
<dbReference type="EMBL" id="DRNB01000149">
    <property type="protein sequence ID" value="HHJ64060.1"/>
    <property type="molecule type" value="Genomic_DNA"/>
</dbReference>
<gene>
    <name evidence="2" type="ORF">ENJ61_04045</name>
</gene>
<dbReference type="PANTHER" id="PTHR12147">
    <property type="entry name" value="METALLOPEPTIDASE M28 FAMILY MEMBER"/>
    <property type="match status" value="1"/>
</dbReference>
<dbReference type="InterPro" id="IPR007484">
    <property type="entry name" value="Peptidase_M28"/>
</dbReference>
<dbReference type="SUPFAM" id="SSF53187">
    <property type="entry name" value="Zn-dependent exopeptidases"/>
    <property type="match status" value="1"/>
</dbReference>
<proteinExistence type="predicted"/>
<protein>
    <submittedName>
        <fullName evidence="2">M28 family peptidase</fullName>
    </submittedName>
</protein>
<dbReference type="PANTHER" id="PTHR12147:SF26">
    <property type="entry name" value="PEPTIDASE M28 DOMAIN-CONTAINING PROTEIN"/>
    <property type="match status" value="1"/>
</dbReference>
<dbReference type="GO" id="GO:0006508">
    <property type="term" value="P:proteolysis"/>
    <property type="evidence" value="ECO:0007669"/>
    <property type="project" value="InterPro"/>
</dbReference>
<dbReference type="GO" id="GO:0008235">
    <property type="term" value="F:metalloexopeptidase activity"/>
    <property type="evidence" value="ECO:0007669"/>
    <property type="project" value="InterPro"/>
</dbReference>
<comment type="caution">
    <text evidence="2">The sequence shown here is derived from an EMBL/GenBank/DDBJ whole genome shotgun (WGS) entry which is preliminary data.</text>
</comment>
<dbReference type="Gene3D" id="3.40.630.10">
    <property type="entry name" value="Zn peptidases"/>
    <property type="match status" value="1"/>
</dbReference>
<dbReference type="Pfam" id="PF04389">
    <property type="entry name" value="Peptidase_M28"/>
    <property type="match status" value="1"/>
</dbReference>
<accession>A0A7C5QL35</accession>